<accession>A0A4R7ZGX9</accession>
<dbReference type="RefSeq" id="WP_134169545.1">
    <property type="nucleotide sequence ID" value="NZ_SODD01000018.1"/>
</dbReference>
<protein>
    <submittedName>
        <fullName evidence="1">Uncharacterized protein</fullName>
    </submittedName>
</protein>
<dbReference type="OrthoDB" id="2224554at2"/>
<proteinExistence type="predicted"/>
<reference evidence="1 2" key="1">
    <citation type="submission" date="2019-03" db="EMBL/GenBank/DDBJ databases">
        <title>Genomic Encyclopedia of Type Strains, Phase IV (KMG-IV): sequencing the most valuable type-strain genomes for metagenomic binning, comparative biology and taxonomic classification.</title>
        <authorList>
            <person name="Goeker M."/>
        </authorList>
    </citation>
    <scope>NUCLEOTIDE SEQUENCE [LARGE SCALE GENOMIC DNA]</scope>
    <source>
        <strain evidence="1 2">DSM 28867</strain>
    </source>
</reference>
<evidence type="ECO:0000313" key="2">
    <source>
        <dbReference type="Proteomes" id="UP000294743"/>
    </source>
</evidence>
<sequence length="121" mass="12667">MQLVLPKQFVAYEQTHELVDGQGFYINNKNLRMIAFAVCSNPYNVSSLAWGIRASAGWVAAKCSAFGPLGVAVGAFAATFLVAGATGFASSAVTALSRGKGVSVGIGWAWGFIPYLSTSVR</sequence>
<keyword evidence="2" id="KW-1185">Reference proteome</keyword>
<comment type="caution">
    <text evidence="1">The sequence shown here is derived from an EMBL/GenBank/DDBJ whole genome shotgun (WGS) entry which is preliminary data.</text>
</comment>
<dbReference type="EMBL" id="SODD01000018">
    <property type="protein sequence ID" value="TDW16939.1"/>
    <property type="molecule type" value="Genomic_DNA"/>
</dbReference>
<dbReference type="AlphaFoldDB" id="A0A4R7ZGX9"/>
<evidence type="ECO:0000313" key="1">
    <source>
        <dbReference type="EMBL" id="TDW16939.1"/>
    </source>
</evidence>
<gene>
    <name evidence="1" type="ORF">EDD63_1186</name>
</gene>
<name>A0A4R7ZGX9_9FIRM</name>
<dbReference type="Proteomes" id="UP000294743">
    <property type="component" value="Unassembled WGS sequence"/>
</dbReference>
<organism evidence="1 2">
    <name type="scientific">Breznakia blatticola</name>
    <dbReference type="NCBI Taxonomy" id="1754012"/>
    <lineage>
        <taxon>Bacteria</taxon>
        <taxon>Bacillati</taxon>
        <taxon>Bacillota</taxon>
        <taxon>Erysipelotrichia</taxon>
        <taxon>Erysipelotrichales</taxon>
        <taxon>Erysipelotrichaceae</taxon>
        <taxon>Breznakia</taxon>
    </lineage>
</organism>